<name>X0Z244_9ZZZZ</name>
<gene>
    <name evidence="1" type="ORF">S01H1_81387</name>
</gene>
<organism evidence="1">
    <name type="scientific">marine sediment metagenome</name>
    <dbReference type="NCBI Taxonomy" id="412755"/>
    <lineage>
        <taxon>unclassified sequences</taxon>
        <taxon>metagenomes</taxon>
        <taxon>ecological metagenomes</taxon>
    </lineage>
</organism>
<dbReference type="AlphaFoldDB" id="X0Z244"/>
<dbReference type="EMBL" id="BARS01055071">
    <property type="protein sequence ID" value="GAG42706.1"/>
    <property type="molecule type" value="Genomic_DNA"/>
</dbReference>
<proteinExistence type="predicted"/>
<protein>
    <submittedName>
        <fullName evidence="1">Uncharacterized protein</fullName>
    </submittedName>
</protein>
<accession>X0Z244</accession>
<reference evidence="1" key="1">
    <citation type="journal article" date="2014" name="Front. Microbiol.">
        <title>High frequency of phylogenetically diverse reductive dehalogenase-homologous genes in deep subseafloor sedimentary metagenomes.</title>
        <authorList>
            <person name="Kawai M."/>
            <person name="Futagami T."/>
            <person name="Toyoda A."/>
            <person name="Takaki Y."/>
            <person name="Nishi S."/>
            <person name="Hori S."/>
            <person name="Arai W."/>
            <person name="Tsubouchi T."/>
            <person name="Morono Y."/>
            <person name="Uchiyama I."/>
            <person name="Ito T."/>
            <person name="Fujiyama A."/>
            <person name="Inagaki F."/>
            <person name="Takami H."/>
        </authorList>
    </citation>
    <scope>NUCLEOTIDE SEQUENCE</scope>
    <source>
        <strain evidence="1">Expedition CK06-06</strain>
    </source>
</reference>
<comment type="caution">
    <text evidence="1">The sequence shown here is derived from an EMBL/GenBank/DDBJ whole genome shotgun (WGS) entry which is preliminary data.</text>
</comment>
<sequence length="66" mass="7250">MSTHEGRFLEMQDRETPRLFAPRLGQAIEDDPEVLGVDAAVGPDRCGAHVLAPFARWLAKLIGLHA</sequence>
<evidence type="ECO:0000313" key="1">
    <source>
        <dbReference type="EMBL" id="GAG42706.1"/>
    </source>
</evidence>